<evidence type="ECO:0000313" key="2">
    <source>
        <dbReference type="Proteomes" id="UP000000305"/>
    </source>
</evidence>
<dbReference type="AlphaFoldDB" id="E9I7U2"/>
<dbReference type="Proteomes" id="UP000000305">
    <property type="component" value="Unassembled WGS sequence"/>
</dbReference>
<sequence>MSVVYTVDPMSRWNFGVRESVGLNSTVSCNNSCAAPSIPKGALLVQSASGTEKVKSGQGTLEIYPGEAAYFFMNDEMTRYNDNHGGMTVLWRCLDCLDATPSRSLAKLIVPAREEMGVTFVHRGLKAAKYQLTAYGRWTNSVGKYPWSDGRGYQNACGKSCPMPQANNQLLVAQKQDGSSTSVGIRQKIELDAGESLTLKSNDDAGGYGDNGGELVVYLQCLDCEP</sequence>
<dbReference type="EMBL" id="GL737495">
    <property type="protein sequence ID" value="EFX59938.1"/>
    <property type="molecule type" value="Genomic_DNA"/>
</dbReference>
<keyword evidence="2" id="KW-1185">Reference proteome</keyword>
<reference evidence="1 2" key="1">
    <citation type="journal article" date="2011" name="Science">
        <title>The ecoresponsive genome of Daphnia pulex.</title>
        <authorList>
            <person name="Colbourne J.K."/>
            <person name="Pfrender M.E."/>
            <person name="Gilbert D."/>
            <person name="Thomas W.K."/>
            <person name="Tucker A."/>
            <person name="Oakley T.H."/>
            <person name="Tokishita S."/>
            <person name="Aerts A."/>
            <person name="Arnold G.J."/>
            <person name="Basu M.K."/>
            <person name="Bauer D.J."/>
            <person name="Caceres C.E."/>
            <person name="Carmel L."/>
            <person name="Casola C."/>
            <person name="Choi J.H."/>
            <person name="Detter J.C."/>
            <person name="Dong Q."/>
            <person name="Dusheyko S."/>
            <person name="Eads B.D."/>
            <person name="Frohlich T."/>
            <person name="Geiler-Samerotte K.A."/>
            <person name="Gerlach D."/>
            <person name="Hatcher P."/>
            <person name="Jogdeo S."/>
            <person name="Krijgsveld J."/>
            <person name="Kriventseva E.V."/>
            <person name="Kultz D."/>
            <person name="Laforsch C."/>
            <person name="Lindquist E."/>
            <person name="Lopez J."/>
            <person name="Manak J.R."/>
            <person name="Muller J."/>
            <person name="Pangilinan J."/>
            <person name="Patwardhan R.P."/>
            <person name="Pitluck S."/>
            <person name="Pritham E.J."/>
            <person name="Rechtsteiner A."/>
            <person name="Rho M."/>
            <person name="Rogozin I.B."/>
            <person name="Sakarya O."/>
            <person name="Salamov A."/>
            <person name="Schaack S."/>
            <person name="Shapiro H."/>
            <person name="Shiga Y."/>
            <person name="Skalitzky C."/>
            <person name="Smith Z."/>
            <person name="Souvorov A."/>
            <person name="Sung W."/>
            <person name="Tang Z."/>
            <person name="Tsuchiya D."/>
            <person name="Tu H."/>
            <person name="Vos H."/>
            <person name="Wang M."/>
            <person name="Wolf Y.I."/>
            <person name="Yamagata H."/>
            <person name="Yamada T."/>
            <person name="Ye Y."/>
            <person name="Shaw J.R."/>
            <person name="Andrews J."/>
            <person name="Crease T.J."/>
            <person name="Tang H."/>
            <person name="Lucas S.M."/>
            <person name="Robertson H.M."/>
            <person name="Bork P."/>
            <person name="Koonin E.V."/>
            <person name="Zdobnov E.M."/>
            <person name="Grigoriev I.V."/>
            <person name="Lynch M."/>
            <person name="Boore J.L."/>
        </authorList>
    </citation>
    <scope>NUCLEOTIDE SEQUENCE [LARGE SCALE GENOMIC DNA]</scope>
</reference>
<dbReference type="Gene3D" id="2.60.120.430">
    <property type="entry name" value="Galactose-binding lectin"/>
    <property type="match status" value="1"/>
</dbReference>
<proteinExistence type="predicted"/>
<evidence type="ECO:0000313" key="1">
    <source>
        <dbReference type="EMBL" id="EFX59938.1"/>
    </source>
</evidence>
<accession>E9I7U2</accession>
<name>E9I7U2_DAPPU</name>
<organism evidence="1 2">
    <name type="scientific">Daphnia pulex</name>
    <name type="common">Water flea</name>
    <dbReference type="NCBI Taxonomy" id="6669"/>
    <lineage>
        <taxon>Eukaryota</taxon>
        <taxon>Metazoa</taxon>
        <taxon>Ecdysozoa</taxon>
        <taxon>Arthropoda</taxon>
        <taxon>Crustacea</taxon>
        <taxon>Branchiopoda</taxon>
        <taxon>Diplostraca</taxon>
        <taxon>Cladocera</taxon>
        <taxon>Anomopoda</taxon>
        <taxon>Daphniidae</taxon>
        <taxon>Daphnia</taxon>
    </lineage>
</organism>
<gene>
    <name evidence="1" type="ORF">DAPPUDRAFT_346280</name>
</gene>
<dbReference type="HOGENOM" id="CLU_1225886_0_0_1"/>
<protein>
    <submittedName>
        <fullName evidence="1">Uncharacterized protein</fullName>
    </submittedName>
</protein>
<dbReference type="KEGG" id="dpx:DAPPUDRAFT_346280"/>
<dbReference type="InParanoid" id="E9I7U2"/>